<dbReference type="Proteomes" id="UP001566132">
    <property type="component" value="Unassembled WGS sequence"/>
</dbReference>
<evidence type="ECO:0000256" key="1">
    <source>
        <dbReference type="PROSITE-ProRule" id="PRU00339"/>
    </source>
</evidence>
<dbReference type="EMBL" id="JBDJPC010000002">
    <property type="protein sequence ID" value="KAL1513741.1"/>
    <property type="molecule type" value="Genomic_DNA"/>
</dbReference>
<keyword evidence="3" id="KW-1185">Reference proteome</keyword>
<evidence type="ECO:0000313" key="3">
    <source>
        <dbReference type="Proteomes" id="UP001566132"/>
    </source>
</evidence>
<dbReference type="Gene3D" id="1.25.40.10">
    <property type="entry name" value="Tetratricopeptide repeat domain"/>
    <property type="match status" value="1"/>
</dbReference>
<reference evidence="2 3" key="1">
    <citation type="submission" date="2024-05" db="EMBL/GenBank/DDBJ databases">
        <title>Genetic variation in Jamaican populations of the coffee berry borer (Hypothenemus hampei).</title>
        <authorList>
            <person name="Errbii M."/>
            <person name="Myrie A."/>
        </authorList>
    </citation>
    <scope>NUCLEOTIDE SEQUENCE [LARGE SCALE GENOMIC DNA]</scope>
    <source>
        <strain evidence="2">JA-Hopewell-2020-01-JO</strain>
        <tissue evidence="2">Whole body</tissue>
    </source>
</reference>
<gene>
    <name evidence="2" type="ORF">ABEB36_003111</name>
</gene>
<evidence type="ECO:0008006" key="4">
    <source>
        <dbReference type="Google" id="ProtNLM"/>
    </source>
</evidence>
<evidence type="ECO:0000313" key="2">
    <source>
        <dbReference type="EMBL" id="KAL1513741.1"/>
    </source>
</evidence>
<dbReference type="AlphaFoldDB" id="A0ABD1F823"/>
<feature type="repeat" description="TPR" evidence="1">
    <location>
        <begin position="428"/>
        <end position="461"/>
    </location>
</feature>
<sequence length="548" mass="60640">MSEDKQPSLAQYFGNSETDILNTEDFPQNRTLIETVHKISNLSLSESSDNLKLDQQPQICTFFTETPVEPKDPTASFFDLIGSKSRYTSSNITSELGSPVQKNEEICVSSLSANPEVDRRRNAWIPNERARQVFIAIIKAQPSSYSVDHELLTMPGVLLEEELGDAVGYVVGVCLGEAEAAQRHSLAAEDVTQDEKGLRELVQAGAFRSAINLTAKLLSIYGQGKGRQGHPVKHSPHSLQIWFTRIALLVKTRTFDKAQAEAEQFGQLEKPDIFYQFYPEIYGGRSGSMASFSFRLLLAELPMHCGKPKESLTRLFSILATIKKIKRNLTQGVCEDGTQIKIDEPDCAESLKLWNGREARTMHSVINCAIILKDYELAMELLGQLSERDGAPKRALLSALGRLHLQIGNISGAEICFSEASQLGPMDMRDLVDRGLLAIAQNNFNDAYTEFQKASNLEPSNIMILNNMAVCLLYGGHLKEAIAVLETAISSNPLNALHESLVLNLCTLYDMESSKGITKKFSLLRQIAKYSADAPTAILEKLYGGERT</sequence>
<dbReference type="PANTHER" id="PTHR21581:SF6">
    <property type="entry name" value="TRAFFICKING PROTEIN PARTICLE COMPLEX SUBUNIT 12"/>
    <property type="match status" value="1"/>
</dbReference>
<keyword evidence="1" id="KW-0802">TPR repeat</keyword>
<organism evidence="2 3">
    <name type="scientific">Hypothenemus hampei</name>
    <name type="common">Coffee berry borer</name>
    <dbReference type="NCBI Taxonomy" id="57062"/>
    <lineage>
        <taxon>Eukaryota</taxon>
        <taxon>Metazoa</taxon>
        <taxon>Ecdysozoa</taxon>
        <taxon>Arthropoda</taxon>
        <taxon>Hexapoda</taxon>
        <taxon>Insecta</taxon>
        <taxon>Pterygota</taxon>
        <taxon>Neoptera</taxon>
        <taxon>Endopterygota</taxon>
        <taxon>Coleoptera</taxon>
        <taxon>Polyphaga</taxon>
        <taxon>Cucujiformia</taxon>
        <taxon>Curculionidae</taxon>
        <taxon>Scolytinae</taxon>
        <taxon>Hypothenemus</taxon>
    </lineage>
</organism>
<accession>A0ABD1F823</accession>
<name>A0ABD1F823_HYPHA</name>
<dbReference type="InterPro" id="IPR011990">
    <property type="entry name" value="TPR-like_helical_dom_sf"/>
</dbReference>
<dbReference type="PROSITE" id="PS50005">
    <property type="entry name" value="TPR"/>
    <property type="match status" value="1"/>
</dbReference>
<dbReference type="InterPro" id="IPR019734">
    <property type="entry name" value="TPR_rpt"/>
</dbReference>
<dbReference type="PANTHER" id="PTHR21581">
    <property type="entry name" value="D-ALANYL-D-ALANINE CARBOXYPEPTIDASE"/>
    <property type="match status" value="1"/>
</dbReference>
<comment type="caution">
    <text evidence="2">The sequence shown here is derived from an EMBL/GenBank/DDBJ whole genome shotgun (WGS) entry which is preliminary data.</text>
</comment>
<protein>
    <recommendedName>
        <fullName evidence="4">Trafficking protein particle complex subunit 12</fullName>
    </recommendedName>
</protein>
<dbReference type="SMART" id="SM00028">
    <property type="entry name" value="TPR"/>
    <property type="match status" value="3"/>
</dbReference>
<dbReference type="Pfam" id="PF14559">
    <property type="entry name" value="TPR_19"/>
    <property type="match status" value="1"/>
</dbReference>
<proteinExistence type="predicted"/>
<dbReference type="SUPFAM" id="SSF48452">
    <property type="entry name" value="TPR-like"/>
    <property type="match status" value="1"/>
</dbReference>